<feature type="transmembrane region" description="Helical" evidence="1">
    <location>
        <begin position="51"/>
        <end position="68"/>
    </location>
</feature>
<dbReference type="GeneID" id="95377909"/>
<feature type="transmembrane region" description="Helical" evidence="1">
    <location>
        <begin position="75"/>
        <end position="98"/>
    </location>
</feature>
<reference evidence="3 4" key="1">
    <citation type="submission" date="2018-01" db="EMBL/GenBank/DDBJ databases">
        <title>The whole genome sequencing and assembly of Paenibacillus chitinolyticus KCCM 41400 strain.</title>
        <authorList>
            <person name="Kim J.-Y."/>
            <person name="Park M.-K."/>
            <person name="Lee Y.-J."/>
            <person name="Yi H."/>
            <person name="Bahn Y.-S."/>
            <person name="Kim J.F."/>
            <person name="Lee D.-W."/>
        </authorList>
    </citation>
    <scope>NUCLEOTIDE SEQUENCE [LARGE SCALE GENOMIC DNA]</scope>
    <source>
        <strain evidence="3 4">KCCM 41400</strain>
    </source>
</reference>
<dbReference type="EMBL" id="CP026520">
    <property type="protein sequence ID" value="QAV20622.1"/>
    <property type="molecule type" value="Genomic_DNA"/>
</dbReference>
<dbReference type="NCBIfam" id="TIGR04086">
    <property type="entry name" value="TIGR04086_membr"/>
    <property type="match status" value="1"/>
</dbReference>
<name>A0A410X1X8_9BACL</name>
<evidence type="ECO:0000256" key="1">
    <source>
        <dbReference type="SAM" id="Phobius"/>
    </source>
</evidence>
<gene>
    <name evidence="2" type="ORF">M5X16_02730</name>
    <name evidence="3" type="ORF">PC41400_24245</name>
</gene>
<dbReference type="KEGG" id="pchi:PC41400_24245"/>
<dbReference type="InterPro" id="IPR023804">
    <property type="entry name" value="DUF3792_TM"/>
</dbReference>
<feature type="transmembrane region" description="Helical" evidence="1">
    <location>
        <begin position="20"/>
        <end position="39"/>
    </location>
</feature>
<evidence type="ECO:0000313" key="2">
    <source>
        <dbReference type="EMBL" id="MCY9594685.1"/>
    </source>
</evidence>
<dbReference type="Proteomes" id="UP001527202">
    <property type="component" value="Unassembled WGS sequence"/>
</dbReference>
<keyword evidence="1" id="KW-1133">Transmembrane helix</keyword>
<evidence type="ECO:0000313" key="3">
    <source>
        <dbReference type="EMBL" id="QAV20622.1"/>
    </source>
</evidence>
<dbReference type="EMBL" id="JAMDMJ010000003">
    <property type="protein sequence ID" value="MCY9594685.1"/>
    <property type="molecule type" value="Genomic_DNA"/>
</dbReference>
<dbReference type="Pfam" id="PF12670">
    <property type="entry name" value="DUF3792"/>
    <property type="match status" value="1"/>
</dbReference>
<proteinExistence type="predicted"/>
<keyword evidence="1" id="KW-0812">Transmembrane</keyword>
<dbReference type="RefSeq" id="WP_042230417.1">
    <property type="nucleotide sequence ID" value="NZ_CP026520.1"/>
</dbReference>
<dbReference type="Proteomes" id="UP000288943">
    <property type="component" value="Chromosome"/>
</dbReference>
<evidence type="ECO:0000313" key="4">
    <source>
        <dbReference type="Proteomes" id="UP000288943"/>
    </source>
</evidence>
<reference evidence="2 5" key="2">
    <citation type="submission" date="2022-05" db="EMBL/GenBank/DDBJ databases">
        <title>Genome Sequencing of Bee-Associated Microbes.</title>
        <authorList>
            <person name="Dunlap C."/>
        </authorList>
    </citation>
    <scope>NUCLEOTIDE SEQUENCE [LARGE SCALE GENOMIC DNA]</scope>
    <source>
        <strain evidence="2 5">NRRL B-23120</strain>
    </source>
</reference>
<sequence>MIPINKVSQVRLSSPFLSGLLYAFIMLIAGTIVTSLILLLSRTQESSLSTLAYITHGLSVFVGGWVAGKRAGRKGWYYGGMLGIFYALIVWIIGFLAVDTAFDLKTLTLAGFAFAAGALGGMIGVNSSSK</sequence>
<evidence type="ECO:0000313" key="5">
    <source>
        <dbReference type="Proteomes" id="UP001527202"/>
    </source>
</evidence>
<organism evidence="3 4">
    <name type="scientific">Paenibacillus chitinolyticus</name>
    <dbReference type="NCBI Taxonomy" id="79263"/>
    <lineage>
        <taxon>Bacteria</taxon>
        <taxon>Bacillati</taxon>
        <taxon>Bacillota</taxon>
        <taxon>Bacilli</taxon>
        <taxon>Bacillales</taxon>
        <taxon>Paenibacillaceae</taxon>
        <taxon>Paenibacillus</taxon>
    </lineage>
</organism>
<feature type="transmembrane region" description="Helical" evidence="1">
    <location>
        <begin position="104"/>
        <end position="125"/>
    </location>
</feature>
<keyword evidence="5" id="KW-1185">Reference proteome</keyword>
<keyword evidence="1" id="KW-0472">Membrane</keyword>
<accession>A0A410X1X8</accession>
<dbReference type="AlphaFoldDB" id="A0A410X1X8"/>
<protein>
    <submittedName>
        <fullName evidence="3">TIGR04086 family membrane protein</fullName>
    </submittedName>
</protein>
<dbReference type="OrthoDB" id="2381657at2"/>